<reference evidence="12" key="1">
    <citation type="submission" date="2023-01" db="EMBL/GenBank/DDBJ databases">
        <authorList>
            <person name="Piombo E."/>
        </authorList>
    </citation>
    <scope>NUCLEOTIDE SEQUENCE</scope>
</reference>
<feature type="domain" description="Protein kinase" evidence="11">
    <location>
        <begin position="1"/>
        <end position="162"/>
    </location>
</feature>
<comment type="caution">
    <text evidence="12">The sequence shown here is derived from an EMBL/GenBank/DDBJ whole genome shotgun (WGS) entry which is preliminary data.</text>
</comment>
<feature type="compositionally biased region" description="Basic and acidic residues" evidence="10">
    <location>
        <begin position="247"/>
        <end position="256"/>
    </location>
</feature>
<dbReference type="PROSITE" id="PS50011">
    <property type="entry name" value="PROTEIN_KINASE_DOM"/>
    <property type="match status" value="1"/>
</dbReference>
<organism evidence="12 13">
    <name type="scientific">Clonostachys chloroleuca</name>
    <dbReference type="NCBI Taxonomy" id="1926264"/>
    <lineage>
        <taxon>Eukaryota</taxon>
        <taxon>Fungi</taxon>
        <taxon>Dikarya</taxon>
        <taxon>Ascomycota</taxon>
        <taxon>Pezizomycotina</taxon>
        <taxon>Sordariomycetes</taxon>
        <taxon>Hypocreomycetidae</taxon>
        <taxon>Hypocreales</taxon>
        <taxon>Bionectriaceae</taxon>
        <taxon>Clonostachys</taxon>
    </lineage>
</organism>
<dbReference type="EC" id="2.7.11.1" evidence="3"/>
<dbReference type="InterPro" id="IPR008266">
    <property type="entry name" value="Tyr_kinase_AS"/>
</dbReference>
<dbReference type="SMART" id="SM00220">
    <property type="entry name" value="S_TKc"/>
    <property type="match status" value="1"/>
</dbReference>
<dbReference type="Pfam" id="PF00069">
    <property type="entry name" value="Pkinase"/>
    <property type="match status" value="1"/>
</dbReference>
<evidence type="ECO:0000256" key="3">
    <source>
        <dbReference type="ARBA" id="ARBA00012513"/>
    </source>
</evidence>
<gene>
    <name evidence="12" type="ORF">CCHLO57077_00017972</name>
</gene>
<evidence type="ECO:0000256" key="6">
    <source>
        <dbReference type="ARBA" id="ARBA00030980"/>
    </source>
</evidence>
<dbReference type="AlphaFoldDB" id="A0AA35M5J5"/>
<evidence type="ECO:0000256" key="7">
    <source>
        <dbReference type="ARBA" id="ARBA00033194"/>
    </source>
</evidence>
<keyword evidence="13" id="KW-1185">Reference proteome</keyword>
<dbReference type="PANTHER" id="PTHR44167:SF30">
    <property type="entry name" value="PHOSPHORYLASE KINASE"/>
    <property type="match status" value="1"/>
</dbReference>
<evidence type="ECO:0000256" key="1">
    <source>
        <dbReference type="ARBA" id="ARBA00003747"/>
    </source>
</evidence>
<dbReference type="Gene3D" id="1.10.510.10">
    <property type="entry name" value="Transferase(Phosphotransferase) domain 1"/>
    <property type="match status" value="1"/>
</dbReference>
<evidence type="ECO:0000256" key="5">
    <source>
        <dbReference type="ARBA" id="ARBA00019973"/>
    </source>
</evidence>
<evidence type="ECO:0000256" key="4">
    <source>
        <dbReference type="ARBA" id="ARBA00013948"/>
    </source>
</evidence>
<feature type="region of interest" description="Disordered" evidence="10">
    <location>
        <begin position="164"/>
        <end position="286"/>
    </location>
</feature>
<proteinExistence type="predicted"/>
<comment type="function">
    <text evidence="1">Component of the EKC/KEOPS complex that is required for the formation of a threonylcarbamoyl group on adenosine at position 37 (t(6)A37) in tRNAs that read codons beginning with adenine. The complex is probably involved in the transfer of the threonylcarbamoyl moiety of threonylcarbamoyl-AMP (TC-AMP) to the N6 group of A37. BUD32 has ATPase activity in the context of the EKC/KEOPS complex and likely plays a supporting role to the catalytic subunit KAE1. The EKC/KEOPS complex also promotes both telomere uncapping and telomere elongation. The complex is required for efficient recruitment of transcriptional coactivators.</text>
</comment>
<evidence type="ECO:0000313" key="13">
    <source>
        <dbReference type="Proteomes" id="UP001160390"/>
    </source>
</evidence>
<name>A0AA35M5J5_9HYPO</name>
<evidence type="ECO:0000259" key="11">
    <source>
        <dbReference type="PROSITE" id="PS50011"/>
    </source>
</evidence>
<evidence type="ECO:0000313" key="12">
    <source>
        <dbReference type="EMBL" id="CAI6090732.1"/>
    </source>
</evidence>
<dbReference type="PROSITE" id="PS00109">
    <property type="entry name" value="PROTEIN_KINASE_TYR"/>
    <property type="match status" value="1"/>
</dbReference>
<feature type="compositionally biased region" description="Polar residues" evidence="10">
    <location>
        <begin position="215"/>
        <end position="229"/>
    </location>
</feature>
<evidence type="ECO:0000256" key="8">
    <source>
        <dbReference type="ARBA" id="ARBA00047899"/>
    </source>
</evidence>
<dbReference type="PANTHER" id="PTHR44167">
    <property type="entry name" value="OVARIAN-SPECIFIC SERINE/THREONINE-PROTEIN KINASE LOK-RELATED"/>
    <property type="match status" value="1"/>
</dbReference>
<dbReference type="Proteomes" id="UP001160390">
    <property type="component" value="Unassembled WGS sequence"/>
</dbReference>
<evidence type="ECO:0000256" key="2">
    <source>
        <dbReference type="ARBA" id="ARBA00011534"/>
    </source>
</evidence>
<dbReference type="GO" id="GO:0005634">
    <property type="term" value="C:nucleus"/>
    <property type="evidence" value="ECO:0007669"/>
    <property type="project" value="TreeGrafter"/>
</dbReference>
<dbReference type="GO" id="GO:0005524">
    <property type="term" value="F:ATP binding"/>
    <property type="evidence" value="ECO:0007669"/>
    <property type="project" value="InterPro"/>
</dbReference>
<comment type="catalytic activity">
    <reaction evidence="9">
        <text>L-seryl-[protein] + ATP = O-phospho-L-seryl-[protein] + ADP + H(+)</text>
        <dbReference type="Rhea" id="RHEA:17989"/>
        <dbReference type="Rhea" id="RHEA-COMP:9863"/>
        <dbReference type="Rhea" id="RHEA-COMP:11604"/>
        <dbReference type="ChEBI" id="CHEBI:15378"/>
        <dbReference type="ChEBI" id="CHEBI:29999"/>
        <dbReference type="ChEBI" id="CHEBI:30616"/>
        <dbReference type="ChEBI" id="CHEBI:83421"/>
        <dbReference type="ChEBI" id="CHEBI:456216"/>
        <dbReference type="EC" id="2.7.11.1"/>
    </reaction>
</comment>
<dbReference type="SUPFAM" id="SSF56112">
    <property type="entry name" value="Protein kinase-like (PK-like)"/>
    <property type="match status" value="1"/>
</dbReference>
<comment type="subunit">
    <text evidence="2">Component of the EKC/KEOPS complex composed of at least BUD32, CGI121, GON7, KAE1 and PCC1; the whole complex dimerizes.</text>
</comment>
<accession>A0AA35M5J5</accession>
<dbReference type="GO" id="GO:0044773">
    <property type="term" value="P:mitotic DNA damage checkpoint signaling"/>
    <property type="evidence" value="ECO:0007669"/>
    <property type="project" value="TreeGrafter"/>
</dbReference>
<dbReference type="EMBL" id="CABFNP030001041">
    <property type="protein sequence ID" value="CAI6090732.1"/>
    <property type="molecule type" value="Genomic_DNA"/>
</dbReference>
<evidence type="ECO:0000256" key="10">
    <source>
        <dbReference type="SAM" id="MobiDB-lite"/>
    </source>
</evidence>
<sequence>MPLLFNIEEGVGGFSALTYLHSLDIVHGDITPGNILLLKDEPLTIKLADFAGAQQLGKPPLHEMVGTHFYSAPELQHTPLEYNEKVGVFSAGIVLLECLSSLDPASTSRMQFSCGNHCYLVRRTVVPLVDEEVPTEFKPLLRGLLRKDPKKRWAALDATGWLSQQGPHRDAHFRGKKRPASSPMAPRTAPCAPRVKVEEPEDSAQPPEYRLASTAEETNLSHCETSQNPMGPLPELSNTAADDTMADEERRTREDTAATPSIPDTCPLGARYVPLPYEAPSTPNNDEFHYEEVADLVDQNSDDLAADYDAD</sequence>
<protein>
    <recommendedName>
        <fullName evidence="5">EKC/KEOPS complex subunit BUD32</fullName>
        <ecNumber evidence="3">2.7.11.1</ecNumber>
    </recommendedName>
    <alternativeName>
        <fullName evidence="6 7">Atypical Serine/threonine protein kinase BUD32</fullName>
    </alternativeName>
    <alternativeName>
        <fullName evidence="4">EKC/KEOPS complex subunit bud32</fullName>
    </alternativeName>
</protein>
<dbReference type="InterPro" id="IPR000719">
    <property type="entry name" value="Prot_kinase_dom"/>
</dbReference>
<evidence type="ECO:0000256" key="9">
    <source>
        <dbReference type="ARBA" id="ARBA00048679"/>
    </source>
</evidence>
<dbReference type="GO" id="GO:0004674">
    <property type="term" value="F:protein serine/threonine kinase activity"/>
    <property type="evidence" value="ECO:0007669"/>
    <property type="project" value="UniProtKB-EC"/>
</dbReference>
<comment type="catalytic activity">
    <reaction evidence="8">
        <text>L-threonyl-[protein] + ATP = O-phospho-L-threonyl-[protein] + ADP + H(+)</text>
        <dbReference type="Rhea" id="RHEA:46608"/>
        <dbReference type="Rhea" id="RHEA-COMP:11060"/>
        <dbReference type="Rhea" id="RHEA-COMP:11605"/>
        <dbReference type="ChEBI" id="CHEBI:15378"/>
        <dbReference type="ChEBI" id="CHEBI:30013"/>
        <dbReference type="ChEBI" id="CHEBI:30616"/>
        <dbReference type="ChEBI" id="CHEBI:61977"/>
        <dbReference type="ChEBI" id="CHEBI:456216"/>
        <dbReference type="EC" id="2.7.11.1"/>
    </reaction>
</comment>
<dbReference type="InterPro" id="IPR011009">
    <property type="entry name" value="Kinase-like_dom_sf"/>
</dbReference>